<dbReference type="PANTHER" id="PTHR30489">
    <property type="entry name" value="LIPOPROTEIN-RELEASING SYSTEM TRANSMEMBRANE PROTEIN LOLE"/>
    <property type="match status" value="1"/>
</dbReference>
<reference evidence="10" key="2">
    <citation type="journal article" date="2021" name="Sci. Rep.">
        <title>The distribution of antibiotic resistance genes in chicken gut microbiota commensals.</title>
        <authorList>
            <person name="Juricova H."/>
            <person name="Matiasovicova J."/>
            <person name="Kubasova T."/>
            <person name="Cejkova D."/>
            <person name="Rychlik I."/>
        </authorList>
    </citation>
    <scope>NUCLEOTIDE SEQUENCE</scope>
    <source>
        <strain evidence="10">An824</strain>
    </source>
</reference>
<keyword evidence="11" id="KW-1185">Reference proteome</keyword>
<dbReference type="Pfam" id="PF12704">
    <property type="entry name" value="MacB_PCD"/>
    <property type="match status" value="1"/>
</dbReference>
<evidence type="ECO:0000256" key="6">
    <source>
        <dbReference type="ARBA" id="ARBA00023136"/>
    </source>
</evidence>
<evidence type="ECO:0000256" key="5">
    <source>
        <dbReference type="ARBA" id="ARBA00022989"/>
    </source>
</evidence>
<comment type="caution">
    <text evidence="10">The sequence shown here is derived from an EMBL/GenBank/DDBJ whole genome shotgun (WGS) entry which is preliminary data.</text>
</comment>
<dbReference type="InterPro" id="IPR025857">
    <property type="entry name" value="MacB_PCD"/>
</dbReference>
<proteinExistence type="inferred from homology"/>
<feature type="transmembrane region" description="Helical" evidence="7">
    <location>
        <begin position="20"/>
        <end position="46"/>
    </location>
</feature>
<feature type="transmembrane region" description="Helical" evidence="7">
    <location>
        <begin position="381"/>
        <end position="400"/>
    </location>
</feature>
<dbReference type="Proteomes" id="UP000706891">
    <property type="component" value="Unassembled WGS sequence"/>
</dbReference>
<keyword evidence="3" id="KW-1003">Cell membrane</keyword>
<evidence type="ECO:0000256" key="7">
    <source>
        <dbReference type="SAM" id="Phobius"/>
    </source>
</evidence>
<dbReference type="Pfam" id="PF02687">
    <property type="entry name" value="FtsX"/>
    <property type="match status" value="1"/>
</dbReference>
<gene>
    <name evidence="10" type="ORF">H6A34_10005</name>
</gene>
<dbReference type="GO" id="GO:0098797">
    <property type="term" value="C:plasma membrane protein complex"/>
    <property type="evidence" value="ECO:0007669"/>
    <property type="project" value="TreeGrafter"/>
</dbReference>
<evidence type="ECO:0000259" key="8">
    <source>
        <dbReference type="Pfam" id="PF02687"/>
    </source>
</evidence>
<dbReference type="RefSeq" id="WP_205105377.1">
    <property type="nucleotide sequence ID" value="NZ_JACJJG010000059.1"/>
</dbReference>
<organism evidence="10 11">
    <name type="scientific">Marseilla massiliensis</name>
    <dbReference type="NCBI Taxonomy" id="1841864"/>
    <lineage>
        <taxon>Bacteria</taxon>
        <taxon>Pseudomonadati</taxon>
        <taxon>Bacteroidota</taxon>
        <taxon>Bacteroidia</taxon>
        <taxon>Bacteroidales</taxon>
        <taxon>Prevotellaceae</taxon>
        <taxon>Marseilla</taxon>
    </lineage>
</organism>
<sequence>MNFPFYIARRYLFSKKSTHVINLISFISAVGVAVATMALVVTLSVFNGFHDLVASFLTAFDPQIEVVPAQGKTAPADDPILTKIRTLPEVDVATECVEDQAMAIYNGNQAMVMIKGVDDNFDQLTHINDIVYGDGEFSLHAANLEYGTVGIRLADQLGMSADWEGFMNIYAPRREGQLDMMNPTEGFVEDSLISPGVVFSVRNGRYDRNYILTSIGFARRLFGQQGMLSQLELRLKPGSDLDAVKAEMREIAGSKYRVLDRMEQQADTFKIMKIEKFIAYIILTFILVVACFNIIGSLSMLIIDKKNDVVTLRNMGATDKQITRIFLLEGRMISVIGAIAGILLGLLLCWLQQEYGLVALGRSSGSFVVDAYPVSVHPEDIVIVFITVIAVGFVSVWYPVRYFAKRLINN</sequence>
<evidence type="ECO:0000256" key="3">
    <source>
        <dbReference type="ARBA" id="ARBA00022475"/>
    </source>
</evidence>
<evidence type="ECO:0000256" key="2">
    <source>
        <dbReference type="ARBA" id="ARBA00005236"/>
    </source>
</evidence>
<feature type="transmembrane region" description="Helical" evidence="7">
    <location>
        <begin position="277"/>
        <end position="303"/>
    </location>
</feature>
<dbReference type="GO" id="GO:0044874">
    <property type="term" value="P:lipoprotein localization to outer membrane"/>
    <property type="evidence" value="ECO:0007669"/>
    <property type="project" value="TreeGrafter"/>
</dbReference>
<accession>A0A938WS73</accession>
<evidence type="ECO:0000313" key="11">
    <source>
        <dbReference type="Proteomes" id="UP000706891"/>
    </source>
</evidence>
<dbReference type="InterPro" id="IPR003838">
    <property type="entry name" value="ABC3_permease_C"/>
</dbReference>
<feature type="transmembrane region" description="Helical" evidence="7">
    <location>
        <begin position="332"/>
        <end position="353"/>
    </location>
</feature>
<feature type="domain" description="MacB-like periplasmic core" evidence="9">
    <location>
        <begin position="25"/>
        <end position="133"/>
    </location>
</feature>
<dbReference type="PANTHER" id="PTHR30489:SF0">
    <property type="entry name" value="LIPOPROTEIN-RELEASING SYSTEM TRANSMEMBRANE PROTEIN LOLE"/>
    <property type="match status" value="1"/>
</dbReference>
<name>A0A938WS73_9BACT</name>
<comment type="subcellular location">
    <subcellularLocation>
        <location evidence="1">Cell membrane</location>
        <topology evidence="1">Multi-pass membrane protein</topology>
    </subcellularLocation>
</comment>
<evidence type="ECO:0000256" key="1">
    <source>
        <dbReference type="ARBA" id="ARBA00004651"/>
    </source>
</evidence>
<dbReference type="InterPro" id="IPR051447">
    <property type="entry name" value="Lipoprotein-release_system"/>
</dbReference>
<reference evidence="10" key="1">
    <citation type="submission" date="2020-08" db="EMBL/GenBank/DDBJ databases">
        <authorList>
            <person name="Cejkova D."/>
            <person name="Kubasova T."/>
            <person name="Jahodarova E."/>
            <person name="Rychlik I."/>
        </authorList>
    </citation>
    <scope>NUCLEOTIDE SEQUENCE</scope>
    <source>
        <strain evidence="10">An824</strain>
    </source>
</reference>
<dbReference type="EMBL" id="JACJJG010000059">
    <property type="protein sequence ID" value="MBM6674207.1"/>
    <property type="molecule type" value="Genomic_DNA"/>
</dbReference>
<keyword evidence="6 7" id="KW-0472">Membrane</keyword>
<dbReference type="AlphaFoldDB" id="A0A938WS73"/>
<comment type="similarity">
    <text evidence="2">Belongs to the ABC-4 integral membrane protein family. LolC/E subfamily.</text>
</comment>
<protein>
    <submittedName>
        <fullName evidence="10">FtsX-like permease family protein</fullName>
    </submittedName>
</protein>
<keyword evidence="5 7" id="KW-1133">Transmembrane helix</keyword>
<evidence type="ECO:0000256" key="4">
    <source>
        <dbReference type="ARBA" id="ARBA00022692"/>
    </source>
</evidence>
<keyword evidence="4 7" id="KW-0812">Transmembrane</keyword>
<evidence type="ECO:0000313" key="10">
    <source>
        <dbReference type="EMBL" id="MBM6674207.1"/>
    </source>
</evidence>
<evidence type="ECO:0000259" key="9">
    <source>
        <dbReference type="Pfam" id="PF12704"/>
    </source>
</evidence>
<feature type="domain" description="ABC3 transporter permease C-terminal" evidence="8">
    <location>
        <begin position="281"/>
        <end position="405"/>
    </location>
</feature>